<reference evidence="1" key="1">
    <citation type="submission" date="2020-02" db="EMBL/GenBank/DDBJ databases">
        <authorList>
            <person name="Meier V. D."/>
        </authorList>
    </citation>
    <scope>NUCLEOTIDE SEQUENCE</scope>
    <source>
        <strain evidence="1">AVDCRST_MAG86</strain>
    </source>
</reference>
<dbReference type="EMBL" id="CADCWP010000046">
    <property type="protein sequence ID" value="CAA9561738.1"/>
    <property type="molecule type" value="Genomic_DNA"/>
</dbReference>
<feature type="non-terminal residue" evidence="1">
    <location>
        <position position="1"/>
    </location>
</feature>
<name>A0A6J4V0B1_9DEIN</name>
<organism evidence="1">
    <name type="scientific">uncultured Truepera sp</name>
    <dbReference type="NCBI Taxonomy" id="543023"/>
    <lineage>
        <taxon>Bacteria</taxon>
        <taxon>Thermotogati</taxon>
        <taxon>Deinococcota</taxon>
        <taxon>Deinococci</taxon>
        <taxon>Trueperales</taxon>
        <taxon>Trueperaceae</taxon>
        <taxon>Truepera</taxon>
        <taxon>environmental samples</taxon>
    </lineage>
</organism>
<protein>
    <submittedName>
        <fullName evidence="1">Uncharacterized protein</fullName>
    </submittedName>
</protein>
<evidence type="ECO:0000313" key="1">
    <source>
        <dbReference type="EMBL" id="CAA9561738.1"/>
    </source>
</evidence>
<dbReference type="AlphaFoldDB" id="A0A6J4V0B1"/>
<feature type="non-terminal residue" evidence="1">
    <location>
        <position position="53"/>
    </location>
</feature>
<proteinExistence type="predicted"/>
<gene>
    <name evidence="1" type="ORF">AVDCRST_MAG86-825</name>
</gene>
<accession>A0A6J4V0B1</accession>
<sequence length="53" mass="5494">GQAPAGEAVTGRHRLAARRIRNLAPGVCEPEVCLCGAAGRPTCSQDLVVPQKL</sequence>